<proteinExistence type="predicted"/>
<accession>A0A9W7L800</accession>
<evidence type="ECO:0000313" key="3">
    <source>
        <dbReference type="EMBL" id="GMI39450.1"/>
    </source>
</evidence>
<protein>
    <recommendedName>
        <fullName evidence="2">Protein kinase domain-containing protein</fullName>
    </recommendedName>
</protein>
<dbReference type="Proteomes" id="UP001165065">
    <property type="component" value="Unassembled WGS sequence"/>
</dbReference>
<name>A0A9W7L800_9STRA</name>
<evidence type="ECO:0000259" key="2">
    <source>
        <dbReference type="PROSITE" id="PS50011"/>
    </source>
</evidence>
<dbReference type="PANTHER" id="PTHR44329">
    <property type="entry name" value="SERINE/THREONINE-PROTEIN KINASE TNNI3K-RELATED"/>
    <property type="match status" value="1"/>
</dbReference>
<dbReference type="Pfam" id="PF07714">
    <property type="entry name" value="PK_Tyr_Ser-Thr"/>
    <property type="match status" value="1"/>
</dbReference>
<dbReference type="OrthoDB" id="192449at2759"/>
<feature type="region of interest" description="Disordered" evidence="1">
    <location>
        <begin position="197"/>
        <end position="236"/>
    </location>
</feature>
<gene>
    <name evidence="3" type="ORF">TrCOL_g9727</name>
</gene>
<sequence length="376" mass="42488">MSKTRSTTRSRGSVGELAGVGIRSTNVREDARISELSNFRMMGQGEYAVVYAAKWRDHPDGEVAVKVLKKEYLGSDGPAEDMRAEAQILSKLNNNPGTVNIFASGDTEDGRPFFIMEKLSGTTLAPRIRRVTDYLKRLEMLTSLARIFETLHSGVATDGKKVLHRDVKPNNIGVTPSTGDLRLLDFGLVRLLHEGEELLSEDTPPNPQSSPVPPLPPMTPPRGRGKSKKKAFPKSRTMSGDCLFDITGNTGSLRYMAPEVARHQHYNHKCEVYSFGVIMFEIIEQKLPFDRKNPRIMMEEVFSNNHWREPLNKIYWPFGLDELIERCWNQDIDKRPEFSEIVEKLTEVAKAVEEDREERMKNAGCLSCLFSMGNEP</sequence>
<dbReference type="Pfam" id="PF00069">
    <property type="entry name" value="Pkinase"/>
    <property type="match status" value="1"/>
</dbReference>
<dbReference type="Gene3D" id="1.10.510.10">
    <property type="entry name" value="Transferase(Phosphotransferase) domain 1"/>
    <property type="match status" value="2"/>
</dbReference>
<feature type="compositionally biased region" description="Basic residues" evidence="1">
    <location>
        <begin position="223"/>
        <end position="233"/>
    </location>
</feature>
<dbReference type="PROSITE" id="PS50011">
    <property type="entry name" value="PROTEIN_KINASE_DOM"/>
    <property type="match status" value="1"/>
</dbReference>
<feature type="compositionally biased region" description="Pro residues" evidence="1">
    <location>
        <begin position="204"/>
        <end position="220"/>
    </location>
</feature>
<feature type="domain" description="Protein kinase" evidence="2">
    <location>
        <begin position="36"/>
        <end position="348"/>
    </location>
</feature>
<keyword evidence="4" id="KW-1185">Reference proteome</keyword>
<dbReference type="InterPro" id="IPR011009">
    <property type="entry name" value="Kinase-like_dom_sf"/>
</dbReference>
<dbReference type="SMART" id="SM00220">
    <property type="entry name" value="S_TKc"/>
    <property type="match status" value="1"/>
</dbReference>
<dbReference type="AlphaFoldDB" id="A0A9W7L800"/>
<dbReference type="InterPro" id="IPR001245">
    <property type="entry name" value="Ser-Thr/Tyr_kinase_cat_dom"/>
</dbReference>
<organism evidence="3 4">
    <name type="scientific">Triparma columacea</name>
    <dbReference type="NCBI Taxonomy" id="722753"/>
    <lineage>
        <taxon>Eukaryota</taxon>
        <taxon>Sar</taxon>
        <taxon>Stramenopiles</taxon>
        <taxon>Ochrophyta</taxon>
        <taxon>Bolidophyceae</taxon>
        <taxon>Parmales</taxon>
        <taxon>Triparmaceae</taxon>
        <taxon>Triparma</taxon>
    </lineage>
</organism>
<comment type="caution">
    <text evidence="3">The sequence shown here is derived from an EMBL/GenBank/DDBJ whole genome shotgun (WGS) entry which is preliminary data.</text>
</comment>
<dbReference type="GO" id="GO:0005524">
    <property type="term" value="F:ATP binding"/>
    <property type="evidence" value="ECO:0007669"/>
    <property type="project" value="InterPro"/>
</dbReference>
<reference evidence="4" key="1">
    <citation type="journal article" date="2023" name="Commun. Biol.">
        <title>Genome analysis of Parmales, the sister group of diatoms, reveals the evolutionary specialization of diatoms from phago-mixotrophs to photoautotrophs.</title>
        <authorList>
            <person name="Ban H."/>
            <person name="Sato S."/>
            <person name="Yoshikawa S."/>
            <person name="Yamada K."/>
            <person name="Nakamura Y."/>
            <person name="Ichinomiya M."/>
            <person name="Sato N."/>
            <person name="Blanc-Mathieu R."/>
            <person name="Endo H."/>
            <person name="Kuwata A."/>
            <person name="Ogata H."/>
        </authorList>
    </citation>
    <scope>NUCLEOTIDE SEQUENCE [LARGE SCALE GENOMIC DNA]</scope>
</reference>
<dbReference type="SUPFAM" id="SSF56112">
    <property type="entry name" value="Protein kinase-like (PK-like)"/>
    <property type="match status" value="1"/>
</dbReference>
<dbReference type="InterPro" id="IPR000719">
    <property type="entry name" value="Prot_kinase_dom"/>
</dbReference>
<evidence type="ECO:0000256" key="1">
    <source>
        <dbReference type="SAM" id="MobiDB-lite"/>
    </source>
</evidence>
<evidence type="ECO:0000313" key="4">
    <source>
        <dbReference type="Proteomes" id="UP001165065"/>
    </source>
</evidence>
<dbReference type="InterPro" id="IPR051681">
    <property type="entry name" value="Ser/Thr_Kinases-Pseudokinases"/>
</dbReference>
<dbReference type="PIRSF" id="PIRSF000654">
    <property type="entry name" value="Integrin-linked_kinase"/>
    <property type="match status" value="1"/>
</dbReference>
<dbReference type="EMBL" id="BRYA01000103">
    <property type="protein sequence ID" value="GMI39450.1"/>
    <property type="molecule type" value="Genomic_DNA"/>
</dbReference>
<dbReference type="GO" id="GO:0004674">
    <property type="term" value="F:protein serine/threonine kinase activity"/>
    <property type="evidence" value="ECO:0007669"/>
    <property type="project" value="TreeGrafter"/>
</dbReference>